<feature type="domain" description="C2H2-type" evidence="12">
    <location>
        <begin position="249"/>
        <end position="276"/>
    </location>
</feature>
<feature type="domain" description="C2H2-type" evidence="12">
    <location>
        <begin position="634"/>
        <end position="661"/>
    </location>
</feature>
<evidence type="ECO:0000256" key="5">
    <source>
        <dbReference type="ARBA" id="ARBA00022771"/>
    </source>
</evidence>
<reference evidence="15" key="1">
    <citation type="submission" date="2025-08" db="UniProtKB">
        <authorList>
            <consortium name="RefSeq"/>
        </authorList>
    </citation>
    <scope>IDENTIFICATION</scope>
    <source>
        <tissue evidence="15">Liver</tissue>
    </source>
</reference>
<dbReference type="FunFam" id="3.30.160.60:FF:000145">
    <property type="entry name" value="Zinc finger protein 574"/>
    <property type="match status" value="1"/>
</dbReference>
<keyword evidence="6" id="KW-0862">Zinc</keyword>
<evidence type="ECO:0000256" key="11">
    <source>
        <dbReference type="SAM" id="MobiDB-lite"/>
    </source>
</evidence>
<evidence type="ECO:0000256" key="9">
    <source>
        <dbReference type="ARBA" id="ARBA00023242"/>
    </source>
</evidence>
<evidence type="ECO:0000256" key="7">
    <source>
        <dbReference type="ARBA" id="ARBA00023015"/>
    </source>
</evidence>
<dbReference type="InterPro" id="IPR013087">
    <property type="entry name" value="Znf_C2H2_type"/>
</dbReference>
<feature type="domain" description="C2H2-type" evidence="12">
    <location>
        <begin position="576"/>
        <end position="603"/>
    </location>
</feature>
<dbReference type="FunFam" id="3.30.160.60:FF:000744">
    <property type="entry name" value="zinc finger E-box-binding homeobox 1"/>
    <property type="match status" value="1"/>
</dbReference>
<feature type="domain" description="C2H2-type" evidence="12">
    <location>
        <begin position="934"/>
        <end position="961"/>
    </location>
</feature>
<evidence type="ECO:0000256" key="6">
    <source>
        <dbReference type="ARBA" id="ARBA00022833"/>
    </source>
</evidence>
<evidence type="ECO:0000256" key="4">
    <source>
        <dbReference type="ARBA" id="ARBA00022737"/>
    </source>
</evidence>
<dbReference type="Proteomes" id="UP000695026">
    <property type="component" value="Unplaced"/>
</dbReference>
<evidence type="ECO:0000259" key="13">
    <source>
        <dbReference type="PROSITE" id="PS50805"/>
    </source>
</evidence>
<feature type="domain" description="C2H2-type" evidence="12">
    <location>
        <begin position="381"/>
        <end position="408"/>
    </location>
</feature>
<dbReference type="Gene3D" id="3.30.160.60">
    <property type="entry name" value="Classic Zinc Finger"/>
    <property type="match status" value="17"/>
</dbReference>
<dbReference type="OMA" id="ITHVEMK"/>
<keyword evidence="8" id="KW-0804">Transcription</keyword>
<feature type="domain" description="C2H2-type" evidence="12">
    <location>
        <begin position="1018"/>
        <end position="1040"/>
    </location>
</feature>
<feature type="region of interest" description="Disordered" evidence="11">
    <location>
        <begin position="783"/>
        <end position="807"/>
    </location>
</feature>
<dbReference type="PROSITE" id="PS50805">
    <property type="entry name" value="KRAB"/>
    <property type="match status" value="1"/>
</dbReference>
<accession>A0A9F5IRK3</accession>
<feature type="domain" description="C2H2-type" evidence="12">
    <location>
        <begin position="604"/>
        <end position="631"/>
    </location>
</feature>
<evidence type="ECO:0000256" key="1">
    <source>
        <dbReference type="ARBA" id="ARBA00004123"/>
    </source>
</evidence>
<dbReference type="PROSITE" id="PS50157">
    <property type="entry name" value="ZINC_FINGER_C2H2_2"/>
    <property type="match status" value="19"/>
</dbReference>
<organism evidence="14 15">
    <name type="scientific">Python bivittatus</name>
    <name type="common">Burmese python</name>
    <name type="synonym">Python molurus bivittatus</name>
    <dbReference type="NCBI Taxonomy" id="176946"/>
    <lineage>
        <taxon>Eukaryota</taxon>
        <taxon>Metazoa</taxon>
        <taxon>Chordata</taxon>
        <taxon>Craniata</taxon>
        <taxon>Vertebrata</taxon>
        <taxon>Euteleostomi</taxon>
        <taxon>Lepidosauria</taxon>
        <taxon>Squamata</taxon>
        <taxon>Bifurcata</taxon>
        <taxon>Unidentata</taxon>
        <taxon>Episquamata</taxon>
        <taxon>Toxicofera</taxon>
        <taxon>Serpentes</taxon>
        <taxon>Henophidia</taxon>
        <taxon>Pythonidae</taxon>
        <taxon>Python</taxon>
    </lineage>
</organism>
<feature type="domain" description="C2H2-type" evidence="12">
    <location>
        <begin position="690"/>
        <end position="717"/>
    </location>
</feature>
<evidence type="ECO:0000256" key="2">
    <source>
        <dbReference type="ARBA" id="ARBA00006991"/>
    </source>
</evidence>
<keyword evidence="7" id="KW-0805">Transcription regulation</keyword>
<comment type="subcellular location">
    <subcellularLocation>
        <location evidence="1">Nucleus</location>
    </subcellularLocation>
</comment>
<dbReference type="InterPro" id="IPR036236">
    <property type="entry name" value="Znf_C2H2_sf"/>
</dbReference>
<keyword evidence="14" id="KW-1185">Reference proteome</keyword>
<dbReference type="KEGG" id="pbi:112540583"/>
<dbReference type="FunFam" id="3.30.160.60:FF:000001">
    <property type="entry name" value="Zinc finger protein 1 homolog"/>
    <property type="match status" value="1"/>
</dbReference>
<dbReference type="FunFam" id="3.30.160.60:FF:002343">
    <property type="entry name" value="Zinc finger protein 33A"/>
    <property type="match status" value="1"/>
</dbReference>
<dbReference type="SUPFAM" id="SSF57667">
    <property type="entry name" value="beta-beta-alpha zinc fingers"/>
    <property type="match status" value="9"/>
</dbReference>
<evidence type="ECO:0000256" key="10">
    <source>
        <dbReference type="PROSITE-ProRule" id="PRU00042"/>
    </source>
</evidence>
<dbReference type="PROSITE" id="PS00028">
    <property type="entry name" value="ZINC_FINGER_C2H2_1"/>
    <property type="match status" value="18"/>
</dbReference>
<feature type="domain" description="C2H2-type" evidence="12">
    <location>
        <begin position="187"/>
        <end position="214"/>
    </location>
</feature>
<dbReference type="AlphaFoldDB" id="A0A9F5IRK3"/>
<dbReference type="GO" id="GO:0000978">
    <property type="term" value="F:RNA polymerase II cis-regulatory region sequence-specific DNA binding"/>
    <property type="evidence" value="ECO:0007669"/>
    <property type="project" value="TreeGrafter"/>
</dbReference>
<dbReference type="GO" id="GO:0001228">
    <property type="term" value="F:DNA-binding transcription activator activity, RNA polymerase II-specific"/>
    <property type="evidence" value="ECO:0007669"/>
    <property type="project" value="TreeGrafter"/>
</dbReference>
<feature type="domain" description="C2H2-type" evidence="12">
    <location>
        <begin position="662"/>
        <end position="689"/>
    </location>
</feature>
<feature type="domain" description="C2H2-type" evidence="12">
    <location>
        <begin position="906"/>
        <end position="933"/>
    </location>
</feature>
<feature type="domain" description="KRAB" evidence="13">
    <location>
        <begin position="1"/>
        <end position="69"/>
    </location>
</feature>
<dbReference type="FunFam" id="3.30.160.60:FF:000100">
    <property type="entry name" value="Zinc finger 45-like"/>
    <property type="match status" value="2"/>
</dbReference>
<evidence type="ECO:0000256" key="8">
    <source>
        <dbReference type="ARBA" id="ARBA00023163"/>
    </source>
</evidence>
<dbReference type="Pfam" id="PF13912">
    <property type="entry name" value="zf-C2H2_6"/>
    <property type="match status" value="1"/>
</dbReference>
<feature type="region of interest" description="Disordered" evidence="11">
    <location>
        <begin position="91"/>
        <end position="121"/>
    </location>
</feature>
<proteinExistence type="inferred from homology"/>
<feature type="compositionally biased region" description="Acidic residues" evidence="11">
    <location>
        <begin position="103"/>
        <end position="118"/>
    </location>
</feature>
<feature type="domain" description="C2H2-type" evidence="12">
    <location>
        <begin position="990"/>
        <end position="1017"/>
    </location>
</feature>
<evidence type="ECO:0000256" key="3">
    <source>
        <dbReference type="ARBA" id="ARBA00022723"/>
    </source>
</evidence>
<comment type="similarity">
    <text evidence="2">Belongs to the krueppel C2H2-type zinc-finger protein family.</text>
</comment>
<dbReference type="RefSeq" id="XP_025022153.1">
    <property type="nucleotide sequence ID" value="XM_025166385.1"/>
</dbReference>
<protein>
    <submittedName>
        <fullName evidence="15">Zinc finger protein 93-like</fullName>
    </submittedName>
</protein>
<dbReference type="FunFam" id="3.30.160.60:FF:000690">
    <property type="entry name" value="Zinc finger protein 354C"/>
    <property type="match status" value="1"/>
</dbReference>
<evidence type="ECO:0000313" key="15">
    <source>
        <dbReference type="RefSeq" id="XP_025022153.1"/>
    </source>
</evidence>
<dbReference type="Pfam" id="PF00096">
    <property type="entry name" value="zf-C2H2"/>
    <property type="match status" value="15"/>
</dbReference>
<keyword evidence="9" id="KW-0539">Nucleus</keyword>
<dbReference type="InterPro" id="IPR001909">
    <property type="entry name" value="KRAB"/>
</dbReference>
<keyword evidence="4" id="KW-0677">Repeat</keyword>
<feature type="domain" description="C2H2-type" evidence="12">
    <location>
        <begin position="463"/>
        <end position="490"/>
    </location>
</feature>
<dbReference type="OrthoDB" id="427030at2759"/>
<feature type="region of interest" description="Disordered" evidence="11">
    <location>
        <begin position="488"/>
        <end position="513"/>
    </location>
</feature>
<feature type="domain" description="C2H2-type" evidence="12">
    <location>
        <begin position="215"/>
        <end position="243"/>
    </location>
</feature>
<dbReference type="SMART" id="SM00355">
    <property type="entry name" value="ZnF_C2H2"/>
    <property type="match status" value="19"/>
</dbReference>
<name>A0A9F5IRK3_PYTBI</name>
<feature type="domain" description="C2H2-type" evidence="12">
    <location>
        <begin position="518"/>
        <end position="545"/>
    </location>
</feature>
<dbReference type="FunFam" id="3.30.160.60:FF:000340">
    <property type="entry name" value="zinc finger protein 473 isoform X1"/>
    <property type="match status" value="1"/>
</dbReference>
<dbReference type="FunFam" id="3.30.160.60:FF:000052">
    <property type="entry name" value="zinc finger protein 546 isoform X1"/>
    <property type="match status" value="1"/>
</dbReference>
<feature type="domain" description="C2H2-type" evidence="12">
    <location>
        <begin position="277"/>
        <end position="305"/>
    </location>
</feature>
<dbReference type="PANTHER" id="PTHR24393">
    <property type="entry name" value="ZINC FINGER PROTEIN"/>
    <property type="match status" value="1"/>
</dbReference>
<gene>
    <name evidence="15" type="primary">LOC112540583</name>
</gene>
<feature type="compositionally biased region" description="Polar residues" evidence="11">
    <location>
        <begin position="796"/>
        <end position="806"/>
    </location>
</feature>
<feature type="domain" description="C2H2-type" evidence="12">
    <location>
        <begin position="306"/>
        <end position="334"/>
    </location>
</feature>
<dbReference type="GO" id="GO:0008270">
    <property type="term" value="F:zinc ion binding"/>
    <property type="evidence" value="ECO:0007669"/>
    <property type="project" value="UniProtKB-KW"/>
</dbReference>
<dbReference type="GO" id="GO:0031981">
    <property type="term" value="C:nuclear lumen"/>
    <property type="evidence" value="ECO:0007669"/>
    <property type="project" value="UniProtKB-ARBA"/>
</dbReference>
<evidence type="ECO:0000313" key="14">
    <source>
        <dbReference type="Proteomes" id="UP000695026"/>
    </source>
</evidence>
<keyword evidence="5 10" id="KW-0863">Zinc-finger</keyword>
<keyword evidence="3" id="KW-0479">Metal-binding</keyword>
<feature type="domain" description="C2H2-type" evidence="12">
    <location>
        <begin position="962"/>
        <end position="989"/>
    </location>
</feature>
<feature type="domain" description="C2H2-type" evidence="12">
    <location>
        <begin position="718"/>
        <end position="745"/>
    </location>
</feature>
<dbReference type="PANTHER" id="PTHR24393:SF100">
    <property type="entry name" value="ZINC FINGER PROTEIN-RELATED"/>
    <property type="match status" value="1"/>
</dbReference>
<dbReference type="FunFam" id="3.30.160.60:FF:000706">
    <property type="entry name" value="Zinc finger protein"/>
    <property type="match status" value="1"/>
</dbReference>
<sequence length="1059" mass="121632">MAQAHSAQIQQDLLASDQESLYREVMQESFNTIFRASPLQLQKSELLAHLKRGQEDWVQDLQSSSNGADQRLVKGGLKKWPEAGTWWNSYRSPVSVPTSDSSSSDDEIASEKEEEENVQWESQRIAKPRAALLGKWESAHRQGKGCKAQHSRLQEGRTSINCADVKKKGLVACSNSQQGVNAEESQNECSVCGKIFGRRSSLNRHFKIHSGDKPFRCSICGKCFLVKTSLVLHKESMHKKRSRSRKKFWECHECGQNFALKAFLMEHKKMHASEKAYPCPVCEKSFTEVRSLIKHLTATHSGEHVFTCPVCGKGFMKEKDLTRHQGKNHGNSNCFLSLDSEKSCEEKSSPIKHKRLNHEMPVPETMSCTAYEGNDLIGHAYTCYYCGKSFKQERSFINHQSACMREQQNNEGRSVLKEDGLLTKNQITHVEMKDNTCFDCGKPVCKNSPVASQPKTDEEKNLHVCPECGKSFKDSQCFANHLRSHKKAPSQNASDWEGLEEKTLPVDQQETQQKESRYQCPSCRRDYSTHYNLRRHQQIHTECRSRRNAHKGKDPAYSWFFLDFQKACGKEPAYQHKCTYCGKAFRTKSTLSRHQQIHIKGKPYKCNICGKAFMYRYTLAHHQEVHLEDQLYQHKCSFCGKAFRTQSALRRHQQLHMEGKPYICNICGKAFAYRYNLTHHREIHIEGQIHKCSFCWKAFRTSYSLNRHKRIHTETRSYQCPTCGKAFGTKYSLCRHQEMHVKENSDSLFGRKETEDNLVKGQASNSSDNVDKQVAVYPQCQGVHKGKNPLAGSGNTGRSDLPNHQSTRVEENAVKQLGGQTFRNVGPVLKDRGRPTKGELRQWTNGSVYAGQGVQMEEHPPRSSENGEISPVHLGDHPIKEPSDWCFLGKLPDVDQQGMTPQKKKCTCPDCGKFFRDKYSLTRHQKIHIPERPHQCPRCEKTFRSSKDLEKHQVTHSDLRPHQCVECGKYFKTKSSLEKHKKIHKGEKPYCCSYCGRRVTTKTILRYHQRIHTGERPYKCTVCDKSYVTRWSLKKHLELHYKTTLPGGPQKANQLDRKF</sequence>
<evidence type="ECO:0000259" key="12">
    <source>
        <dbReference type="PROSITE" id="PS50157"/>
    </source>
</evidence>
<dbReference type="GeneID" id="112540583"/>